<gene>
    <name evidence="10" type="ORF">IAC74_07515</name>
</gene>
<reference evidence="10" key="2">
    <citation type="journal article" date="2021" name="PeerJ">
        <title>Extensive microbial diversity within the chicken gut microbiome revealed by metagenomics and culture.</title>
        <authorList>
            <person name="Gilroy R."/>
            <person name="Ravi A."/>
            <person name="Getino M."/>
            <person name="Pursley I."/>
            <person name="Horton D.L."/>
            <person name="Alikhan N.F."/>
            <person name="Baker D."/>
            <person name="Gharbi K."/>
            <person name="Hall N."/>
            <person name="Watson M."/>
            <person name="Adriaenssens E.M."/>
            <person name="Foster-Nyarko E."/>
            <person name="Jarju S."/>
            <person name="Secka A."/>
            <person name="Antonio M."/>
            <person name="Oren A."/>
            <person name="Chaudhuri R.R."/>
            <person name="La Ragione R."/>
            <person name="Hildebrand F."/>
            <person name="Pallen M.J."/>
        </authorList>
    </citation>
    <scope>NUCLEOTIDE SEQUENCE</scope>
    <source>
        <strain evidence="10">4920</strain>
    </source>
</reference>
<evidence type="ECO:0000313" key="11">
    <source>
        <dbReference type="Proteomes" id="UP000886743"/>
    </source>
</evidence>
<dbReference type="InterPro" id="IPR024403">
    <property type="entry name" value="DHOase_cat"/>
</dbReference>
<dbReference type="PANTHER" id="PTHR43668">
    <property type="entry name" value="ALLANTOINASE"/>
    <property type="match status" value="1"/>
</dbReference>
<dbReference type="GO" id="GO:0005737">
    <property type="term" value="C:cytoplasm"/>
    <property type="evidence" value="ECO:0007669"/>
    <property type="project" value="TreeGrafter"/>
</dbReference>
<evidence type="ECO:0000256" key="4">
    <source>
        <dbReference type="ARBA" id="ARBA00022723"/>
    </source>
</evidence>
<dbReference type="InterPro" id="IPR032466">
    <property type="entry name" value="Metal_Hydrolase"/>
</dbReference>
<dbReference type="Gene3D" id="2.30.40.10">
    <property type="entry name" value="Urease, subunit C, domain 1"/>
    <property type="match status" value="1"/>
</dbReference>
<comment type="function">
    <text evidence="2">Catalyzes the reversible cyclization of carbamoyl aspartate to dihydroorotate.</text>
</comment>
<accession>A0A9D1NJ50</accession>
<dbReference type="PANTHER" id="PTHR43668:SF2">
    <property type="entry name" value="ALLANTOINASE"/>
    <property type="match status" value="1"/>
</dbReference>
<comment type="similarity">
    <text evidence="3">Belongs to the metallo-dependent hydrolases superfamily. DHOase family. Class I DHOase subfamily.</text>
</comment>
<keyword evidence="5" id="KW-0378">Hydrolase</keyword>
<comment type="caution">
    <text evidence="10">The sequence shown here is derived from an EMBL/GenBank/DDBJ whole genome shotgun (WGS) entry which is preliminary data.</text>
</comment>
<feature type="non-terminal residue" evidence="10">
    <location>
        <position position="1"/>
    </location>
</feature>
<dbReference type="InterPro" id="IPR013108">
    <property type="entry name" value="Amidohydro_3"/>
</dbReference>
<feature type="domain" description="Amidohydrolase 3" evidence="8">
    <location>
        <begin position="262"/>
        <end position="342"/>
    </location>
</feature>
<dbReference type="Gene3D" id="3.20.20.140">
    <property type="entry name" value="Metal-dependent hydrolases"/>
    <property type="match status" value="1"/>
</dbReference>
<dbReference type="PROSITE" id="PS00483">
    <property type="entry name" value="DIHYDROOROTASE_2"/>
    <property type="match status" value="1"/>
</dbReference>
<dbReference type="Pfam" id="PF07969">
    <property type="entry name" value="Amidohydro_3"/>
    <property type="match status" value="1"/>
</dbReference>
<evidence type="ECO:0000256" key="3">
    <source>
        <dbReference type="ARBA" id="ARBA00010286"/>
    </source>
</evidence>
<keyword evidence="4" id="KW-0479">Metal-binding</keyword>
<dbReference type="SUPFAM" id="SSF51338">
    <property type="entry name" value="Composite domain of metallo-dependent hydrolases"/>
    <property type="match status" value="1"/>
</dbReference>
<dbReference type="InterPro" id="IPR004722">
    <property type="entry name" value="DHOase"/>
</dbReference>
<dbReference type="InterPro" id="IPR011059">
    <property type="entry name" value="Metal-dep_hydrolase_composite"/>
</dbReference>
<protein>
    <submittedName>
        <fullName evidence="10">Dihydroorotase</fullName>
    </submittedName>
</protein>
<dbReference type="GO" id="GO:0046872">
    <property type="term" value="F:metal ion binding"/>
    <property type="evidence" value="ECO:0007669"/>
    <property type="project" value="UniProtKB-KW"/>
</dbReference>
<feature type="domain" description="Dihydroorotase catalytic" evidence="9">
    <location>
        <begin position="1"/>
        <end position="157"/>
    </location>
</feature>
<dbReference type="GO" id="GO:0004038">
    <property type="term" value="F:allantoinase activity"/>
    <property type="evidence" value="ECO:0007669"/>
    <property type="project" value="TreeGrafter"/>
</dbReference>
<sequence>AAMGGFTSIACMPNTDPPIDNAALVSYIISRAKEAGRVNVYPIGCISKGQKGEELAQIGELKFAGAVAVSDDGRPVENALLMKHALQYANMFDITVISHCEELSLADGGSANEGVMATSLGLRGITPAAEEVMVARDVLLAENEGVPVHIAHISTKRSVEIIRNAKARGAKVTCETCPHYFTLTDAAIEGFNTNAKMNPPLRTEEDRLAIIKGLRDGTIDVIATDHAPHHVDEKNCEFALAANGIVGLETSLPLCITYLVDTGVLTLNELLKKMCVNPANILGLNKGSLSAGRPADIVVFDPKESFTVDVNSFQSKGKNSPYDGYVLNGKVKYTIVGGEIVVNQGVLL</sequence>
<evidence type="ECO:0000256" key="2">
    <source>
        <dbReference type="ARBA" id="ARBA00002368"/>
    </source>
</evidence>
<dbReference type="AlphaFoldDB" id="A0A9D1NJ50"/>
<organism evidence="10 11">
    <name type="scientific">Candidatus Aphodoplasma excrementigallinarum</name>
    <dbReference type="NCBI Taxonomy" id="2840673"/>
    <lineage>
        <taxon>Bacteria</taxon>
        <taxon>Bacillati</taxon>
        <taxon>Bacillota</taxon>
        <taxon>Clostridia</taxon>
        <taxon>Eubacteriales</taxon>
        <taxon>Candidatus Aphodoplasma</taxon>
    </lineage>
</organism>
<dbReference type="CDD" id="cd01317">
    <property type="entry name" value="DHOase_IIa"/>
    <property type="match status" value="1"/>
</dbReference>
<evidence type="ECO:0000259" key="8">
    <source>
        <dbReference type="Pfam" id="PF07969"/>
    </source>
</evidence>
<evidence type="ECO:0000256" key="7">
    <source>
        <dbReference type="ARBA" id="ARBA00022975"/>
    </source>
</evidence>
<keyword evidence="6" id="KW-0862">Zinc</keyword>
<dbReference type="InterPro" id="IPR050138">
    <property type="entry name" value="DHOase/Allantoinase_Hydrolase"/>
</dbReference>
<dbReference type="SUPFAM" id="SSF51556">
    <property type="entry name" value="Metallo-dependent hydrolases"/>
    <property type="match status" value="1"/>
</dbReference>
<evidence type="ECO:0000259" key="9">
    <source>
        <dbReference type="Pfam" id="PF12890"/>
    </source>
</evidence>
<dbReference type="GO" id="GO:0004151">
    <property type="term" value="F:dihydroorotase activity"/>
    <property type="evidence" value="ECO:0007669"/>
    <property type="project" value="InterPro"/>
</dbReference>
<evidence type="ECO:0000313" key="10">
    <source>
        <dbReference type="EMBL" id="HIV03408.1"/>
    </source>
</evidence>
<dbReference type="Pfam" id="PF12890">
    <property type="entry name" value="DHOase"/>
    <property type="match status" value="1"/>
</dbReference>
<dbReference type="GO" id="GO:0006221">
    <property type="term" value="P:pyrimidine nucleotide biosynthetic process"/>
    <property type="evidence" value="ECO:0007669"/>
    <property type="project" value="UniProtKB-KW"/>
</dbReference>
<evidence type="ECO:0000256" key="6">
    <source>
        <dbReference type="ARBA" id="ARBA00022833"/>
    </source>
</evidence>
<dbReference type="InterPro" id="IPR002195">
    <property type="entry name" value="Dihydroorotase_CS"/>
</dbReference>
<reference evidence="10" key="1">
    <citation type="submission" date="2020-10" db="EMBL/GenBank/DDBJ databases">
        <authorList>
            <person name="Gilroy R."/>
        </authorList>
    </citation>
    <scope>NUCLEOTIDE SEQUENCE</scope>
    <source>
        <strain evidence="10">4920</strain>
    </source>
</reference>
<evidence type="ECO:0000256" key="1">
    <source>
        <dbReference type="ARBA" id="ARBA00001947"/>
    </source>
</evidence>
<comment type="cofactor">
    <cofactor evidence="1">
        <name>Zn(2+)</name>
        <dbReference type="ChEBI" id="CHEBI:29105"/>
    </cofactor>
</comment>
<keyword evidence="7" id="KW-0665">Pyrimidine biosynthesis</keyword>
<name>A0A9D1NJ50_9FIRM</name>
<dbReference type="Proteomes" id="UP000886743">
    <property type="component" value="Unassembled WGS sequence"/>
</dbReference>
<proteinExistence type="inferred from homology"/>
<dbReference type="EMBL" id="DVOF01000225">
    <property type="protein sequence ID" value="HIV03408.1"/>
    <property type="molecule type" value="Genomic_DNA"/>
</dbReference>
<evidence type="ECO:0000256" key="5">
    <source>
        <dbReference type="ARBA" id="ARBA00022801"/>
    </source>
</evidence>
<dbReference type="NCBIfam" id="TIGR00857">
    <property type="entry name" value="pyrC_multi"/>
    <property type="match status" value="1"/>
</dbReference>
<dbReference type="GO" id="GO:0006145">
    <property type="term" value="P:purine nucleobase catabolic process"/>
    <property type="evidence" value="ECO:0007669"/>
    <property type="project" value="TreeGrafter"/>
</dbReference>